<reference evidence="12 13" key="1">
    <citation type="journal article" date="2021" name="Plant Biotechnol. J.">
        <title>Multi-omics assisted identification of the key and species-specific regulatory components of drought-tolerant mechanisms in Gossypium stocksii.</title>
        <authorList>
            <person name="Yu D."/>
            <person name="Ke L."/>
            <person name="Zhang D."/>
            <person name="Wu Y."/>
            <person name="Sun Y."/>
            <person name="Mei J."/>
            <person name="Sun J."/>
            <person name="Sun Y."/>
        </authorList>
    </citation>
    <scope>NUCLEOTIDE SEQUENCE [LARGE SCALE GENOMIC DNA]</scope>
    <source>
        <strain evidence="13">cv. E1</strain>
        <tissue evidence="12">Leaf</tissue>
    </source>
</reference>
<evidence type="ECO:0000256" key="3">
    <source>
        <dbReference type="ARBA" id="ARBA00022614"/>
    </source>
</evidence>
<feature type="signal peptide" evidence="10">
    <location>
        <begin position="1"/>
        <end position="27"/>
    </location>
</feature>
<dbReference type="PANTHER" id="PTHR48007:SF38">
    <property type="entry name" value="LEUCINE-RICH REPEAT PROTEIN KINASE FAMILY PROTEIN"/>
    <property type="match status" value="1"/>
</dbReference>
<dbReference type="InterPro" id="IPR046959">
    <property type="entry name" value="PRK1-6/SRF4-like"/>
</dbReference>
<dbReference type="Pfam" id="PF00560">
    <property type="entry name" value="LRR_1"/>
    <property type="match status" value="3"/>
</dbReference>
<dbReference type="InterPro" id="IPR001611">
    <property type="entry name" value="Leu-rich_rpt"/>
</dbReference>
<dbReference type="Gene3D" id="3.80.10.10">
    <property type="entry name" value="Ribonuclease Inhibitor"/>
    <property type="match status" value="2"/>
</dbReference>
<dbReference type="EMBL" id="JAIQCV010000009">
    <property type="protein sequence ID" value="KAH1066347.1"/>
    <property type="molecule type" value="Genomic_DNA"/>
</dbReference>
<dbReference type="AlphaFoldDB" id="A0A9D3V1Q9"/>
<dbReference type="SUPFAM" id="SSF56112">
    <property type="entry name" value="Protein kinase-like (PK-like)"/>
    <property type="match status" value="1"/>
</dbReference>
<dbReference type="PROSITE" id="PS50011">
    <property type="entry name" value="PROTEIN_KINASE_DOM"/>
    <property type="match status" value="1"/>
</dbReference>
<comment type="similarity">
    <text evidence="2">Belongs to the RLP family.</text>
</comment>
<sequence>MAVARFFRLFPLLLSSSFVVLSPLASSASDSEALLRLKESLINAGALDSWVPGSNPCNGSQETWEGLRCSNGVVTGLRLEGMGLSGYIDVEALVEIQGLRVFSVANNSFTDVIPEINRLGSLKVLFLSMNQFSGVIPSEYFDNMGSLKKVWLSNNKFTGNIPVSLSRLSRLIDLHLENNQFSGQIPAFDNPTLKYINVSNNQLEGEVPSSLSNFNADSFSGNPGLCGQQVGVECSKADQPTPNDTSKTIVAALITLGAVLFMAIIFFAFRWRKKKQQNDLKELKTGNSNDAVEVPVSVITDKKEESVKSACSTGKDSNPGGPSTVAELVMVNDEKGVIGLPDLLKSAAEVLGNGSLGSSYKVKMTNGVALVVKRMRQMNALGNDAFDAEVRKLGNLRHPNVLPPLAYHYRKEEKLFVYEYFSKGSLFYQLHGDGGKSGGELDWPTRVKIVRGIAEGLDYLHKEFPLRDVPHGNLKSSNVLLDPDNHPFLSDYGFHPLVNIDGLQALCAYKTPEAVQQKTVSPKSDVYCLGIIILEILTGEIPCQCLNSDSKGGTDIVQWVTSAFSEGRQAELLDTGMEGCRNSVGSMEKLLRVGALCTETSPEKRLDIKETIRMIEEIQGEGSVE</sequence>
<dbReference type="InterPro" id="IPR000719">
    <property type="entry name" value="Prot_kinase_dom"/>
</dbReference>
<dbReference type="Proteomes" id="UP000828251">
    <property type="component" value="Unassembled WGS sequence"/>
</dbReference>
<dbReference type="Pfam" id="PF00069">
    <property type="entry name" value="Pkinase"/>
    <property type="match status" value="1"/>
</dbReference>
<keyword evidence="13" id="KW-1185">Reference proteome</keyword>
<evidence type="ECO:0000256" key="4">
    <source>
        <dbReference type="ARBA" id="ARBA00022692"/>
    </source>
</evidence>
<gene>
    <name evidence="12" type="ORF">J1N35_031334</name>
</gene>
<feature type="chain" id="PRO_5039505926" description="Protein kinase domain-containing protein" evidence="10">
    <location>
        <begin position="28"/>
        <end position="625"/>
    </location>
</feature>
<dbReference type="FunFam" id="3.80.10.10:FF:000111">
    <property type="entry name" value="LRR receptor-like serine/threonine-protein kinase ERECTA"/>
    <property type="match status" value="1"/>
</dbReference>
<dbReference type="InterPro" id="IPR032675">
    <property type="entry name" value="LRR_dom_sf"/>
</dbReference>
<evidence type="ECO:0000256" key="2">
    <source>
        <dbReference type="ARBA" id="ARBA00009592"/>
    </source>
</evidence>
<dbReference type="SUPFAM" id="SSF52058">
    <property type="entry name" value="L domain-like"/>
    <property type="match status" value="1"/>
</dbReference>
<evidence type="ECO:0000256" key="7">
    <source>
        <dbReference type="ARBA" id="ARBA00023136"/>
    </source>
</evidence>
<evidence type="ECO:0000256" key="1">
    <source>
        <dbReference type="ARBA" id="ARBA00004167"/>
    </source>
</evidence>
<keyword evidence="10" id="KW-0732">Signal</keyword>
<organism evidence="12 13">
    <name type="scientific">Gossypium stocksii</name>
    <dbReference type="NCBI Taxonomy" id="47602"/>
    <lineage>
        <taxon>Eukaryota</taxon>
        <taxon>Viridiplantae</taxon>
        <taxon>Streptophyta</taxon>
        <taxon>Embryophyta</taxon>
        <taxon>Tracheophyta</taxon>
        <taxon>Spermatophyta</taxon>
        <taxon>Magnoliopsida</taxon>
        <taxon>eudicotyledons</taxon>
        <taxon>Gunneridae</taxon>
        <taxon>Pentapetalae</taxon>
        <taxon>rosids</taxon>
        <taxon>malvids</taxon>
        <taxon>Malvales</taxon>
        <taxon>Malvaceae</taxon>
        <taxon>Malvoideae</taxon>
        <taxon>Gossypium</taxon>
    </lineage>
</organism>
<feature type="domain" description="Protein kinase" evidence="11">
    <location>
        <begin position="345"/>
        <end position="618"/>
    </location>
</feature>
<comment type="caution">
    <text evidence="12">The sequence shown here is derived from an EMBL/GenBank/DDBJ whole genome shotgun (WGS) entry which is preliminary data.</text>
</comment>
<evidence type="ECO:0000256" key="8">
    <source>
        <dbReference type="ARBA" id="ARBA00023180"/>
    </source>
</evidence>
<dbReference type="GO" id="GO:0004672">
    <property type="term" value="F:protein kinase activity"/>
    <property type="evidence" value="ECO:0007669"/>
    <property type="project" value="InterPro"/>
</dbReference>
<evidence type="ECO:0000259" key="11">
    <source>
        <dbReference type="PROSITE" id="PS50011"/>
    </source>
</evidence>
<dbReference type="GO" id="GO:0005524">
    <property type="term" value="F:ATP binding"/>
    <property type="evidence" value="ECO:0007669"/>
    <property type="project" value="InterPro"/>
</dbReference>
<name>A0A9D3V1Q9_9ROSI</name>
<dbReference type="Gene3D" id="1.10.510.10">
    <property type="entry name" value="Transferase(Phosphotransferase) domain 1"/>
    <property type="match status" value="1"/>
</dbReference>
<evidence type="ECO:0000256" key="10">
    <source>
        <dbReference type="SAM" id="SignalP"/>
    </source>
</evidence>
<keyword evidence="8" id="KW-0325">Glycoprotein</keyword>
<proteinExistence type="inferred from homology"/>
<comment type="subcellular location">
    <subcellularLocation>
        <location evidence="1">Membrane</location>
        <topology evidence="1">Single-pass membrane protein</topology>
    </subcellularLocation>
</comment>
<dbReference type="Pfam" id="PF08263">
    <property type="entry name" value="LRRNT_2"/>
    <property type="match status" value="1"/>
</dbReference>
<evidence type="ECO:0000313" key="13">
    <source>
        <dbReference type="Proteomes" id="UP000828251"/>
    </source>
</evidence>
<dbReference type="InterPro" id="IPR013210">
    <property type="entry name" value="LRR_N_plant-typ"/>
</dbReference>
<keyword evidence="4 9" id="KW-0812">Transmembrane</keyword>
<dbReference type="GO" id="GO:0016020">
    <property type="term" value="C:membrane"/>
    <property type="evidence" value="ECO:0007669"/>
    <property type="project" value="UniProtKB-SubCell"/>
</dbReference>
<accession>A0A9D3V1Q9</accession>
<evidence type="ECO:0000256" key="9">
    <source>
        <dbReference type="SAM" id="Phobius"/>
    </source>
</evidence>
<dbReference type="Gene3D" id="3.30.200.20">
    <property type="entry name" value="Phosphorylase Kinase, domain 1"/>
    <property type="match status" value="1"/>
</dbReference>
<keyword evidence="7 9" id="KW-0472">Membrane</keyword>
<feature type="transmembrane region" description="Helical" evidence="9">
    <location>
        <begin position="249"/>
        <end position="269"/>
    </location>
</feature>
<protein>
    <recommendedName>
        <fullName evidence="11">Protein kinase domain-containing protein</fullName>
    </recommendedName>
</protein>
<evidence type="ECO:0000313" key="12">
    <source>
        <dbReference type="EMBL" id="KAH1066347.1"/>
    </source>
</evidence>
<keyword evidence="6 9" id="KW-1133">Transmembrane helix</keyword>
<dbReference type="PANTHER" id="PTHR48007">
    <property type="entry name" value="LEUCINE-RICH REPEAT RECEPTOR-LIKE PROTEIN KINASE PXC1"/>
    <property type="match status" value="1"/>
</dbReference>
<dbReference type="InterPro" id="IPR011009">
    <property type="entry name" value="Kinase-like_dom_sf"/>
</dbReference>
<evidence type="ECO:0000256" key="6">
    <source>
        <dbReference type="ARBA" id="ARBA00022989"/>
    </source>
</evidence>
<keyword evidence="3" id="KW-0433">Leucine-rich repeat</keyword>
<keyword evidence="5" id="KW-0677">Repeat</keyword>
<evidence type="ECO:0000256" key="5">
    <source>
        <dbReference type="ARBA" id="ARBA00022737"/>
    </source>
</evidence>
<dbReference type="OrthoDB" id="418615at2759"/>